<dbReference type="VEuPathDB" id="TrichDB:TVAG_361210"/>
<keyword evidence="6" id="KW-1185">Reference proteome</keyword>
<accession>A2FNF8</accession>
<dbReference type="GO" id="GO:0005930">
    <property type="term" value="C:axoneme"/>
    <property type="evidence" value="ECO:0007669"/>
    <property type="project" value="UniProtKB-SubCell"/>
</dbReference>
<dbReference type="InParanoid" id="A2FNF8"/>
<feature type="repeat" description="TPR" evidence="4">
    <location>
        <begin position="51"/>
        <end position="84"/>
    </location>
</feature>
<evidence type="ECO:0000313" key="6">
    <source>
        <dbReference type="Proteomes" id="UP000001542"/>
    </source>
</evidence>
<evidence type="ECO:0000256" key="3">
    <source>
        <dbReference type="ARBA" id="ARBA00034143"/>
    </source>
</evidence>
<dbReference type="SMR" id="A2FNF8"/>
<dbReference type="KEGG" id="tva:4751286"/>
<dbReference type="SMART" id="SM00028">
    <property type="entry name" value="TPR"/>
    <property type="match status" value="3"/>
</dbReference>
<dbReference type="eggNOG" id="KOG1124">
    <property type="taxonomic scope" value="Eukaryota"/>
</dbReference>
<organism evidence="5 6">
    <name type="scientific">Trichomonas vaginalis (strain ATCC PRA-98 / G3)</name>
    <dbReference type="NCBI Taxonomy" id="412133"/>
    <lineage>
        <taxon>Eukaryota</taxon>
        <taxon>Metamonada</taxon>
        <taxon>Parabasalia</taxon>
        <taxon>Trichomonadida</taxon>
        <taxon>Trichomonadidae</taxon>
        <taxon>Trichomonas</taxon>
    </lineage>
</organism>
<name>A2FNF8_TRIV3</name>
<dbReference type="PANTHER" id="PTHR23040:SF2">
    <property type="entry name" value="OUTER DYNEIN ARM-DOCKING COMPLEX SUBUNIT 4"/>
    <property type="match status" value="1"/>
</dbReference>
<dbReference type="VEuPathDB" id="TrichDB:TVAGG3_0872690"/>
<dbReference type="RefSeq" id="XP_001306496.1">
    <property type="nucleotide sequence ID" value="XM_001306495.1"/>
</dbReference>
<dbReference type="Proteomes" id="UP000001542">
    <property type="component" value="Unassembled WGS sequence"/>
</dbReference>
<dbReference type="AlphaFoldDB" id="A2FNF8"/>
<dbReference type="Pfam" id="PF14559">
    <property type="entry name" value="TPR_19"/>
    <property type="match status" value="1"/>
</dbReference>
<dbReference type="STRING" id="5722.A2FNF8"/>
<dbReference type="InterPro" id="IPR040111">
    <property type="entry name" value="ODAD4"/>
</dbReference>
<evidence type="ECO:0000313" key="5">
    <source>
        <dbReference type="EMBL" id="EAX93566.1"/>
    </source>
</evidence>
<evidence type="ECO:0000256" key="1">
    <source>
        <dbReference type="ARBA" id="ARBA00004430"/>
    </source>
</evidence>
<dbReference type="OrthoDB" id="2942533at2759"/>
<comment type="subcellular location">
    <subcellularLocation>
        <location evidence="1">Cytoplasm</location>
        <location evidence="1">Cytoskeleton</location>
        <location evidence="1">Cilium axoneme</location>
    </subcellularLocation>
</comment>
<dbReference type="InterPro" id="IPR011990">
    <property type="entry name" value="TPR-like_helical_dom_sf"/>
</dbReference>
<sequence length="236" mass="27155">MINDNKAYVLRVKAASRLKSIPQEEYKAKYVLDSNTTKQALHIESEFIRNYKPILSQASASMREGNYENAIHLFTNLLKINPNDYNVLIDRAKCFHKMKKSKLALKDLDTIMIKEQNHPRALLAKAEILYDTNDFSSALTFFQAGYDIRKDMTAFAVGIEKTKKSMETSHSQTLIQPDRLLAKATKRQEVLGDLEVDYHFLNEFETNTPTNSNISQQVQELLSYIEQQNENLINNS</sequence>
<keyword evidence="4" id="KW-0802">TPR repeat</keyword>
<evidence type="ECO:0000256" key="2">
    <source>
        <dbReference type="ARBA" id="ARBA00034139"/>
    </source>
</evidence>
<dbReference type="PROSITE" id="PS50005">
    <property type="entry name" value="TPR"/>
    <property type="match status" value="1"/>
</dbReference>
<dbReference type="InterPro" id="IPR019734">
    <property type="entry name" value="TPR_rpt"/>
</dbReference>
<gene>
    <name evidence="5" type="ORF">TVAG_361210</name>
</gene>
<dbReference type="EMBL" id="DS113905">
    <property type="protein sequence ID" value="EAX93566.1"/>
    <property type="molecule type" value="Genomic_DNA"/>
</dbReference>
<proteinExistence type="predicted"/>
<reference evidence="5" key="2">
    <citation type="journal article" date="2007" name="Science">
        <title>Draft genome sequence of the sexually transmitted pathogen Trichomonas vaginalis.</title>
        <authorList>
            <person name="Carlton J.M."/>
            <person name="Hirt R.P."/>
            <person name="Silva J.C."/>
            <person name="Delcher A.L."/>
            <person name="Schatz M."/>
            <person name="Zhao Q."/>
            <person name="Wortman J.R."/>
            <person name="Bidwell S.L."/>
            <person name="Alsmark U.C.M."/>
            <person name="Besteiro S."/>
            <person name="Sicheritz-Ponten T."/>
            <person name="Noel C.J."/>
            <person name="Dacks J.B."/>
            <person name="Foster P.G."/>
            <person name="Simillion C."/>
            <person name="Van de Peer Y."/>
            <person name="Miranda-Saavedra D."/>
            <person name="Barton G.J."/>
            <person name="Westrop G.D."/>
            <person name="Mueller S."/>
            <person name="Dessi D."/>
            <person name="Fiori P.L."/>
            <person name="Ren Q."/>
            <person name="Paulsen I."/>
            <person name="Zhang H."/>
            <person name="Bastida-Corcuera F.D."/>
            <person name="Simoes-Barbosa A."/>
            <person name="Brown M.T."/>
            <person name="Hayes R.D."/>
            <person name="Mukherjee M."/>
            <person name="Okumura C.Y."/>
            <person name="Schneider R."/>
            <person name="Smith A.J."/>
            <person name="Vanacova S."/>
            <person name="Villalvazo M."/>
            <person name="Haas B.J."/>
            <person name="Pertea M."/>
            <person name="Feldblyum T.V."/>
            <person name="Utterback T.R."/>
            <person name="Shu C.L."/>
            <person name="Osoegawa K."/>
            <person name="de Jong P.J."/>
            <person name="Hrdy I."/>
            <person name="Horvathova L."/>
            <person name="Zubacova Z."/>
            <person name="Dolezal P."/>
            <person name="Malik S.B."/>
            <person name="Logsdon J.M. Jr."/>
            <person name="Henze K."/>
            <person name="Gupta A."/>
            <person name="Wang C.C."/>
            <person name="Dunne R.L."/>
            <person name="Upcroft J.A."/>
            <person name="Upcroft P."/>
            <person name="White O."/>
            <person name="Salzberg S.L."/>
            <person name="Tang P."/>
            <person name="Chiu C.-H."/>
            <person name="Lee Y.-S."/>
            <person name="Embley T.M."/>
            <person name="Coombs G.H."/>
            <person name="Mottram J.C."/>
            <person name="Tachezy J."/>
            <person name="Fraser-Liggett C.M."/>
            <person name="Johnson P.J."/>
        </authorList>
    </citation>
    <scope>NUCLEOTIDE SEQUENCE [LARGE SCALE GENOMIC DNA]</scope>
    <source>
        <strain evidence="5">G3</strain>
    </source>
</reference>
<dbReference type="Gene3D" id="1.25.40.10">
    <property type="entry name" value="Tetratricopeptide repeat domain"/>
    <property type="match status" value="1"/>
</dbReference>
<reference evidence="5" key="1">
    <citation type="submission" date="2006-10" db="EMBL/GenBank/DDBJ databases">
        <authorList>
            <person name="Amadeo P."/>
            <person name="Zhao Q."/>
            <person name="Wortman J."/>
            <person name="Fraser-Liggett C."/>
            <person name="Carlton J."/>
        </authorList>
    </citation>
    <scope>NUCLEOTIDE SEQUENCE</scope>
    <source>
        <strain evidence="5">G3</strain>
    </source>
</reference>
<dbReference type="SUPFAM" id="SSF48452">
    <property type="entry name" value="TPR-like"/>
    <property type="match status" value="1"/>
</dbReference>
<dbReference type="PANTHER" id="PTHR23040">
    <property type="match status" value="1"/>
</dbReference>
<evidence type="ECO:0000256" key="4">
    <source>
        <dbReference type="PROSITE-ProRule" id="PRU00339"/>
    </source>
</evidence>
<protein>
    <recommendedName>
        <fullName evidence="2">Outer dynein arm-docking complex subunit 4</fullName>
    </recommendedName>
    <alternativeName>
        <fullName evidence="3">Tetratricopeptide repeat protein 25</fullName>
    </alternativeName>
</protein>